<feature type="region of interest" description="Disordered" evidence="1">
    <location>
        <begin position="59"/>
        <end position="130"/>
    </location>
</feature>
<evidence type="ECO:0000256" key="1">
    <source>
        <dbReference type="SAM" id="MobiDB-lite"/>
    </source>
</evidence>
<protein>
    <submittedName>
        <fullName evidence="2">Protein bassoon</fullName>
    </submittedName>
</protein>
<proteinExistence type="predicted"/>
<gene>
    <name evidence="2" type="primary">BSN_0</name>
    <name evidence="2" type="ORF">g.120370</name>
</gene>
<feature type="non-terminal residue" evidence="2">
    <location>
        <position position="330"/>
    </location>
</feature>
<dbReference type="AlphaFoldDB" id="A0A1D1YKG8"/>
<name>A0A1D1YKG8_9ARAE</name>
<feature type="region of interest" description="Disordered" evidence="1">
    <location>
        <begin position="17"/>
        <end position="37"/>
    </location>
</feature>
<evidence type="ECO:0000313" key="2">
    <source>
        <dbReference type="EMBL" id="JAT55114.1"/>
    </source>
</evidence>
<organism evidence="2">
    <name type="scientific">Anthurium amnicola</name>
    <dbReference type="NCBI Taxonomy" id="1678845"/>
    <lineage>
        <taxon>Eukaryota</taxon>
        <taxon>Viridiplantae</taxon>
        <taxon>Streptophyta</taxon>
        <taxon>Embryophyta</taxon>
        <taxon>Tracheophyta</taxon>
        <taxon>Spermatophyta</taxon>
        <taxon>Magnoliopsida</taxon>
        <taxon>Liliopsida</taxon>
        <taxon>Araceae</taxon>
        <taxon>Pothoideae</taxon>
        <taxon>Potheae</taxon>
        <taxon>Anthurium</taxon>
    </lineage>
</organism>
<sequence>MRANISLSDPSCRCRDLRERERSDRVPSASPAAPLCESPPWHAQLAPVCRVLRAGRRRHHPPAAWPPRCAHQARPPDRGDLAVGRASARRSKPAASQRLTHGPQCSAPALSHGVHAAPAAPPRGSHLRGTYGPPRPPCVGSCHSTPALVPRGVPAPTPCPATLPAVLRPPGTPSTLRHFFGTFGVSRRFRRLLVSSQRHVASCHVRLPALPVSSRHPPASPRPRCSLAPFGVLLASFWHPRRPPDASGVVSTSSPASLRCLPRRSSAIPRSPLAFLRCTPAFSRRFPATWRFLGFLLAVRLLSRFLPCRAFGIPTFSPSALRRSRLRHAF</sequence>
<reference evidence="2" key="1">
    <citation type="submission" date="2015-07" db="EMBL/GenBank/DDBJ databases">
        <title>Transcriptome Assembly of Anthurium amnicola.</title>
        <authorList>
            <person name="Suzuki J."/>
        </authorList>
    </citation>
    <scope>NUCLEOTIDE SEQUENCE</scope>
</reference>
<dbReference type="EMBL" id="GDJX01012822">
    <property type="protein sequence ID" value="JAT55114.1"/>
    <property type="molecule type" value="Transcribed_RNA"/>
</dbReference>
<accession>A0A1D1YKG8</accession>